<reference evidence="4 5" key="1">
    <citation type="submission" date="2020-01" db="EMBL/GenBank/DDBJ databases">
        <title>Investigation of new actinobacteria for the biodesulphurisation of diesel fuel.</title>
        <authorList>
            <person name="Athi Narayanan S.M."/>
        </authorList>
    </citation>
    <scope>NUCLEOTIDE SEQUENCE [LARGE SCALE GENOMIC DNA]</scope>
    <source>
        <strain evidence="4 5">213E</strain>
    </source>
</reference>
<dbReference type="RefSeq" id="WP_083534177.1">
    <property type="nucleotide sequence ID" value="NZ_JAADZU010000018.1"/>
</dbReference>
<feature type="region of interest" description="Disordered" evidence="1">
    <location>
        <begin position="1"/>
        <end position="88"/>
    </location>
</feature>
<feature type="transmembrane region" description="Helical" evidence="2">
    <location>
        <begin position="103"/>
        <end position="121"/>
    </location>
</feature>
<keyword evidence="2" id="KW-0472">Membrane</keyword>
<evidence type="ECO:0000259" key="3">
    <source>
        <dbReference type="Pfam" id="PF11350"/>
    </source>
</evidence>
<evidence type="ECO:0000256" key="2">
    <source>
        <dbReference type="SAM" id="Phobius"/>
    </source>
</evidence>
<proteinExistence type="predicted"/>
<sequence length="376" mass="40223">MSRTEDAPGNESKDPGAFRTEGRVRAGEAGPRTARGGSGRVGSGDVPRRPRPLPDQPLRARWDPTDEVGRARGDRGRDSAGDDADEPQPNALRRFVATYGWRAYAIPVLVVLTVILLVFTIRDSDGGSNASEVAPDPSARNALVTEETTPIGAPTGQIQEAQLTAGVLPPGGAFTVAGKKTFHVVPGTTGQVGTGGQAYTYTVEVEDGLNGQDFGGDRSFAKMVDTTLANDRSWIGDGKVSFRRIDRGEPDLRISLGSTGTTRELCGYQIKLETSCFYPPDKRVTLNEARWVRGALSYAGDDVAYRQYLVNHEVGHGIGYEHHVPCPANGALAPIMMQQSFGTANAQILALDPDIKADPAFVCKPNPWPFPGHSPT</sequence>
<feature type="domain" description="DUF3152" evidence="3">
    <location>
        <begin position="168"/>
        <end position="371"/>
    </location>
</feature>
<feature type="compositionally biased region" description="Basic and acidic residues" evidence="1">
    <location>
        <begin position="1"/>
        <end position="26"/>
    </location>
</feature>
<organism evidence="4 5">
    <name type="scientific">Gordonia desulfuricans</name>
    <dbReference type="NCBI Taxonomy" id="89051"/>
    <lineage>
        <taxon>Bacteria</taxon>
        <taxon>Bacillati</taxon>
        <taxon>Actinomycetota</taxon>
        <taxon>Actinomycetes</taxon>
        <taxon>Mycobacteriales</taxon>
        <taxon>Gordoniaceae</taxon>
        <taxon>Gordonia</taxon>
    </lineage>
</organism>
<evidence type="ECO:0000313" key="4">
    <source>
        <dbReference type="EMBL" id="NDK89494.1"/>
    </source>
</evidence>
<dbReference type="AlphaFoldDB" id="A0A7K3LML3"/>
<evidence type="ECO:0000313" key="5">
    <source>
        <dbReference type="Proteomes" id="UP000466307"/>
    </source>
</evidence>
<keyword evidence="2" id="KW-1133">Transmembrane helix</keyword>
<keyword evidence="5" id="KW-1185">Reference proteome</keyword>
<keyword evidence="2" id="KW-0812">Transmembrane</keyword>
<comment type="caution">
    <text evidence="4">The sequence shown here is derived from an EMBL/GenBank/DDBJ whole genome shotgun (WGS) entry which is preliminary data.</text>
</comment>
<dbReference type="InterPro" id="IPR022603">
    <property type="entry name" value="DUF3152"/>
</dbReference>
<gene>
    <name evidence="4" type="ORF">GYA93_07850</name>
</gene>
<accession>A0A7K3LML3</accession>
<protein>
    <submittedName>
        <fullName evidence="4">DUF3152 domain-containing protein</fullName>
    </submittedName>
</protein>
<evidence type="ECO:0000256" key="1">
    <source>
        <dbReference type="SAM" id="MobiDB-lite"/>
    </source>
</evidence>
<feature type="compositionally biased region" description="Basic and acidic residues" evidence="1">
    <location>
        <begin position="58"/>
        <end position="80"/>
    </location>
</feature>
<dbReference type="SUPFAM" id="SSF55486">
    <property type="entry name" value="Metalloproteases ('zincins'), catalytic domain"/>
    <property type="match status" value="1"/>
</dbReference>
<dbReference type="Pfam" id="PF11350">
    <property type="entry name" value="DUF3152"/>
    <property type="match status" value="1"/>
</dbReference>
<dbReference type="EMBL" id="JAADZU010000018">
    <property type="protein sequence ID" value="NDK89494.1"/>
    <property type="molecule type" value="Genomic_DNA"/>
</dbReference>
<dbReference type="Proteomes" id="UP000466307">
    <property type="component" value="Unassembled WGS sequence"/>
</dbReference>
<name>A0A7K3LML3_9ACTN</name>